<dbReference type="HOGENOM" id="CLU_019579_0_0_1"/>
<sequence length="585" mass="65835">MRAKSGASLVENTSPLKPVRELEVFSVPEDEENSLEDDLSAEDGVHHWDIKKSPAAHFGSRRIGQVVIPLELQNSIDRLIAESDKSMLHQDAKRLFMDETENQWHLSYDTKYKSRQQAGRHRERDGTAFASVALPAHYSAIYSVLDHVKRRLGPDWKVGRIIDWGAGTGSGLWAAGHCFQSADSAIDRQLALSTVFNYVGIDRRDGLVSIGKRLLQNIEMGDLKVSWRKSLHEEDTVERARGGDFVALSAFQLSSLPNPLAKKELVKEMWESGASVIILIDHSTTEGFESIAEARQKILTMGRKELQNPDMASWPSEIKGAHVVAPCPHDGTCPLYHPGSTRLVCGFSQRLQRPEFIRRTKHSGTGHEDVGYSYVVIRRGERPAVPEKKVGRIGSVGARVLEKLAFNPEPLKELRLVGEHHEHPSAKHEDVHITGPTRLTEVEGSFDEIQDQLRLEAFSWPRLVFPPLKRSGHVIIDACTHEAKIMRMTIPKSQGKQPFYDARKSSWGDIFPHEPKNAPQERHQPTRARRAGDTTPVKGSDIGKRKNLHRQQAASYASLDGELKERADKLRQQRVRNRDSFDDLD</sequence>
<comment type="subcellular location">
    <subcellularLocation>
        <location evidence="1">Mitochondrion</location>
    </subcellularLocation>
</comment>
<dbReference type="GeneID" id="19301020"/>
<proteinExistence type="predicted"/>
<evidence type="ECO:0008006" key="11">
    <source>
        <dbReference type="Google" id="ProtNLM"/>
    </source>
</evidence>
<dbReference type="OrthoDB" id="421327at2759"/>
<reference evidence="9 10" key="1">
    <citation type="journal article" date="2012" name="Science">
        <title>The Paleozoic origin of enzymatic lignin decomposition reconstructed from 31 fungal genomes.</title>
        <authorList>
            <person name="Floudas D."/>
            <person name="Binder M."/>
            <person name="Riley R."/>
            <person name="Barry K."/>
            <person name="Blanchette R.A."/>
            <person name="Henrissat B."/>
            <person name="Martinez A.T."/>
            <person name="Otillar R."/>
            <person name="Spatafora J.W."/>
            <person name="Yadav J.S."/>
            <person name="Aerts A."/>
            <person name="Benoit I."/>
            <person name="Boyd A."/>
            <person name="Carlson A."/>
            <person name="Copeland A."/>
            <person name="Coutinho P.M."/>
            <person name="de Vries R.P."/>
            <person name="Ferreira P."/>
            <person name="Findley K."/>
            <person name="Foster B."/>
            <person name="Gaskell J."/>
            <person name="Glotzer D."/>
            <person name="Gorecki P."/>
            <person name="Heitman J."/>
            <person name="Hesse C."/>
            <person name="Hori C."/>
            <person name="Igarashi K."/>
            <person name="Jurgens J.A."/>
            <person name="Kallen N."/>
            <person name="Kersten P."/>
            <person name="Kohler A."/>
            <person name="Kuees U."/>
            <person name="Kumar T.K.A."/>
            <person name="Kuo A."/>
            <person name="LaButti K."/>
            <person name="Larrondo L.F."/>
            <person name="Lindquist E."/>
            <person name="Ling A."/>
            <person name="Lombard V."/>
            <person name="Lucas S."/>
            <person name="Lundell T."/>
            <person name="Martin R."/>
            <person name="McLaughlin D.J."/>
            <person name="Morgenstern I."/>
            <person name="Morin E."/>
            <person name="Murat C."/>
            <person name="Nagy L.G."/>
            <person name="Nolan M."/>
            <person name="Ohm R.A."/>
            <person name="Patyshakuliyeva A."/>
            <person name="Rokas A."/>
            <person name="Ruiz-Duenas F.J."/>
            <person name="Sabat G."/>
            <person name="Salamov A."/>
            <person name="Samejima M."/>
            <person name="Schmutz J."/>
            <person name="Slot J.C."/>
            <person name="St John F."/>
            <person name="Stenlid J."/>
            <person name="Sun H."/>
            <person name="Sun S."/>
            <person name="Syed K."/>
            <person name="Tsang A."/>
            <person name="Wiebenga A."/>
            <person name="Young D."/>
            <person name="Pisabarro A."/>
            <person name="Eastwood D.C."/>
            <person name="Martin F."/>
            <person name="Cullen D."/>
            <person name="Grigoriev I.V."/>
            <person name="Hibbett D.S."/>
        </authorList>
    </citation>
    <scope>NUCLEOTIDE SEQUENCE [LARGE SCALE GENOMIC DNA]</scope>
    <source>
        <strain evidence="9 10">ATCC 11539</strain>
    </source>
</reference>
<dbReference type="STRING" id="670483.S7S5W5"/>
<evidence type="ECO:0000256" key="6">
    <source>
        <dbReference type="ARBA" id="ARBA00023128"/>
    </source>
</evidence>
<dbReference type="Pfam" id="PF09243">
    <property type="entry name" value="Rsm22"/>
    <property type="match status" value="1"/>
</dbReference>
<dbReference type="InterPro" id="IPR015324">
    <property type="entry name" value="Ribosomal_Rsm22-like"/>
</dbReference>
<keyword evidence="5" id="KW-0411">Iron-sulfur</keyword>
<comment type="function">
    <text evidence="7">Mitochondrial ribosome (mitoribosome) assembly factor. Binds at the interface of the head and body domains of the mitochondrial small ribosomal subunit (mt-SSU), occluding the mRNA channel and preventing compaction of the head domain towards the body. Probable inactive methyltransferase: retains the characteristic folding and ability to bind S-adenosyl-L-methionine, but it probably lost its methyltransferase activity.</text>
</comment>
<dbReference type="GO" id="GO:0051536">
    <property type="term" value="F:iron-sulfur cluster binding"/>
    <property type="evidence" value="ECO:0007669"/>
    <property type="project" value="UniProtKB-KW"/>
</dbReference>
<keyword evidence="6" id="KW-0496">Mitochondrion</keyword>
<keyword evidence="2" id="KW-0479">Metal-binding</keyword>
<dbReference type="PANTHER" id="PTHR13184">
    <property type="entry name" value="37S RIBOSOMAL PROTEIN S22"/>
    <property type="match status" value="1"/>
</dbReference>
<dbReference type="RefSeq" id="XP_007861584.1">
    <property type="nucleotide sequence ID" value="XM_007863393.1"/>
</dbReference>
<evidence type="ECO:0000256" key="2">
    <source>
        <dbReference type="ARBA" id="ARBA00022723"/>
    </source>
</evidence>
<dbReference type="KEGG" id="gtr:GLOTRDRAFT_123898"/>
<dbReference type="GO" id="GO:0008168">
    <property type="term" value="F:methyltransferase activity"/>
    <property type="evidence" value="ECO:0007669"/>
    <property type="project" value="InterPro"/>
</dbReference>
<dbReference type="eggNOG" id="KOG2539">
    <property type="taxonomic scope" value="Eukaryota"/>
</dbReference>
<evidence type="ECO:0000256" key="4">
    <source>
        <dbReference type="ARBA" id="ARBA00023004"/>
    </source>
</evidence>
<dbReference type="PANTHER" id="PTHR13184:SF5">
    <property type="entry name" value="METHYLTRANSFERASE-LIKE PROTEIN 17, MITOCHONDRIAL"/>
    <property type="match status" value="1"/>
</dbReference>
<dbReference type="GO" id="GO:0046872">
    <property type="term" value="F:metal ion binding"/>
    <property type="evidence" value="ECO:0007669"/>
    <property type="project" value="UniProtKB-KW"/>
</dbReference>
<evidence type="ECO:0000256" key="5">
    <source>
        <dbReference type="ARBA" id="ARBA00023014"/>
    </source>
</evidence>
<gene>
    <name evidence="9" type="ORF">GLOTRDRAFT_123898</name>
</gene>
<feature type="region of interest" description="Disordered" evidence="8">
    <location>
        <begin position="493"/>
        <end position="585"/>
    </location>
</feature>
<dbReference type="Proteomes" id="UP000030669">
    <property type="component" value="Unassembled WGS sequence"/>
</dbReference>
<evidence type="ECO:0000313" key="10">
    <source>
        <dbReference type="Proteomes" id="UP000030669"/>
    </source>
</evidence>
<evidence type="ECO:0000256" key="8">
    <source>
        <dbReference type="SAM" id="MobiDB-lite"/>
    </source>
</evidence>
<dbReference type="EMBL" id="KB469296">
    <property type="protein sequence ID" value="EPQ61419.1"/>
    <property type="molecule type" value="Genomic_DNA"/>
</dbReference>
<dbReference type="GO" id="GO:0005763">
    <property type="term" value="C:mitochondrial small ribosomal subunit"/>
    <property type="evidence" value="ECO:0007669"/>
    <property type="project" value="TreeGrafter"/>
</dbReference>
<dbReference type="OMA" id="IMRMTIP"/>
<feature type="compositionally biased region" description="Basic and acidic residues" evidence="8">
    <location>
        <begin position="561"/>
        <end position="585"/>
    </location>
</feature>
<dbReference type="GO" id="GO:0003735">
    <property type="term" value="F:structural constituent of ribosome"/>
    <property type="evidence" value="ECO:0007669"/>
    <property type="project" value="TreeGrafter"/>
</dbReference>
<evidence type="ECO:0000256" key="7">
    <source>
        <dbReference type="ARBA" id="ARBA00045681"/>
    </source>
</evidence>
<dbReference type="InterPro" id="IPR052571">
    <property type="entry name" value="Mt_RNA_Methyltransferase"/>
</dbReference>
<evidence type="ECO:0000313" key="9">
    <source>
        <dbReference type="EMBL" id="EPQ61419.1"/>
    </source>
</evidence>
<name>S7S5W5_GLOTA</name>
<organism evidence="9 10">
    <name type="scientific">Gloeophyllum trabeum (strain ATCC 11539 / FP-39264 / Madison 617)</name>
    <name type="common">Brown rot fungus</name>
    <dbReference type="NCBI Taxonomy" id="670483"/>
    <lineage>
        <taxon>Eukaryota</taxon>
        <taxon>Fungi</taxon>
        <taxon>Dikarya</taxon>
        <taxon>Basidiomycota</taxon>
        <taxon>Agaricomycotina</taxon>
        <taxon>Agaricomycetes</taxon>
        <taxon>Gloeophyllales</taxon>
        <taxon>Gloeophyllaceae</taxon>
        <taxon>Gloeophyllum</taxon>
    </lineage>
</organism>
<keyword evidence="4" id="KW-0408">Iron</keyword>
<keyword evidence="10" id="KW-1185">Reference proteome</keyword>
<feature type="compositionally biased region" description="Basic and acidic residues" evidence="8">
    <location>
        <begin position="501"/>
        <end position="524"/>
    </location>
</feature>
<evidence type="ECO:0000256" key="3">
    <source>
        <dbReference type="ARBA" id="ARBA00022946"/>
    </source>
</evidence>
<protein>
    <recommendedName>
        <fullName evidence="11">Rsm22-domain-containing protein</fullName>
    </recommendedName>
</protein>
<evidence type="ECO:0000256" key="1">
    <source>
        <dbReference type="ARBA" id="ARBA00004173"/>
    </source>
</evidence>
<dbReference type="GO" id="GO:0006412">
    <property type="term" value="P:translation"/>
    <property type="evidence" value="ECO:0007669"/>
    <property type="project" value="InterPro"/>
</dbReference>
<dbReference type="AlphaFoldDB" id="S7S5W5"/>
<keyword evidence="3" id="KW-0809">Transit peptide</keyword>
<accession>S7S5W5</accession>